<dbReference type="STRING" id="247633.GP2143_10627"/>
<dbReference type="Proteomes" id="UP000004931">
    <property type="component" value="Unassembled WGS sequence"/>
</dbReference>
<feature type="transmembrane region" description="Helical" evidence="1">
    <location>
        <begin position="93"/>
        <end position="112"/>
    </location>
</feature>
<keyword evidence="1" id="KW-1133">Transmembrane helix</keyword>
<accession>A0YE12</accession>
<keyword evidence="1" id="KW-0472">Membrane</keyword>
<keyword evidence="3" id="KW-1185">Reference proteome</keyword>
<keyword evidence="1" id="KW-0812">Transmembrane</keyword>
<organism evidence="2 3">
    <name type="scientific">marine gamma proteobacterium HTCC2143</name>
    <dbReference type="NCBI Taxonomy" id="247633"/>
    <lineage>
        <taxon>Bacteria</taxon>
        <taxon>Pseudomonadati</taxon>
        <taxon>Pseudomonadota</taxon>
        <taxon>Gammaproteobacteria</taxon>
        <taxon>Cellvibrionales</taxon>
        <taxon>Spongiibacteraceae</taxon>
        <taxon>BD1-7 clade</taxon>
    </lineage>
</organism>
<gene>
    <name evidence="2" type="ORF">GP2143_10627</name>
</gene>
<name>A0YE12_9GAMM</name>
<reference evidence="2 3" key="1">
    <citation type="journal article" date="2010" name="J. Bacteriol.">
        <title>Genome sequence of the oligotrophic marine Gammaproteobacterium HTCC2143, isolated from the Oregon Coast.</title>
        <authorList>
            <person name="Oh H.M."/>
            <person name="Kang I."/>
            <person name="Ferriera S."/>
            <person name="Giovannoni S.J."/>
            <person name="Cho J.C."/>
        </authorList>
    </citation>
    <scope>NUCLEOTIDE SEQUENCE [LARGE SCALE GENOMIC DNA]</scope>
    <source>
        <strain evidence="2 3">HTCC2143</strain>
    </source>
</reference>
<evidence type="ECO:0000256" key="1">
    <source>
        <dbReference type="SAM" id="Phobius"/>
    </source>
</evidence>
<dbReference type="InterPro" id="IPR018643">
    <property type="entry name" value="DUF2069_membrane"/>
</dbReference>
<evidence type="ECO:0000313" key="3">
    <source>
        <dbReference type="Proteomes" id="UP000004931"/>
    </source>
</evidence>
<dbReference type="Pfam" id="PF09842">
    <property type="entry name" value="DUF2069"/>
    <property type="match status" value="1"/>
</dbReference>
<sequence>MTVKYEVLARWSRLWVLVNYALFLLIITMGTLIWPSCDRNPNIVVWGIQIVILLCFLPGILKQNTRTHALLAFILLGFFILSVNTVFACYSLVTLSEVIVIAVLFVSSMLYIRWQSRAWNEKEVNKHSG</sequence>
<protein>
    <recommendedName>
        <fullName evidence="4">DUF2069 domain-containing protein</fullName>
    </recommendedName>
</protein>
<evidence type="ECO:0008006" key="4">
    <source>
        <dbReference type="Google" id="ProtNLM"/>
    </source>
</evidence>
<dbReference type="AlphaFoldDB" id="A0YE12"/>
<evidence type="ECO:0000313" key="2">
    <source>
        <dbReference type="EMBL" id="EAW31046.1"/>
    </source>
</evidence>
<dbReference type="OrthoDB" id="5738125at2"/>
<dbReference type="EMBL" id="AAVT01000005">
    <property type="protein sequence ID" value="EAW31046.1"/>
    <property type="molecule type" value="Genomic_DNA"/>
</dbReference>
<proteinExistence type="predicted"/>
<comment type="caution">
    <text evidence="2">The sequence shown here is derived from an EMBL/GenBank/DDBJ whole genome shotgun (WGS) entry which is preliminary data.</text>
</comment>
<feature type="transmembrane region" description="Helical" evidence="1">
    <location>
        <begin position="43"/>
        <end position="61"/>
    </location>
</feature>
<feature type="transmembrane region" description="Helical" evidence="1">
    <location>
        <begin position="14"/>
        <end position="37"/>
    </location>
</feature>
<feature type="transmembrane region" description="Helical" evidence="1">
    <location>
        <begin position="68"/>
        <end position="87"/>
    </location>
</feature>